<accession>A0A8J8NCN0</accession>
<gene>
    <name evidence="2" type="ORF">FGO68_gene11608</name>
</gene>
<feature type="region of interest" description="Disordered" evidence="1">
    <location>
        <begin position="213"/>
        <end position="257"/>
    </location>
</feature>
<evidence type="ECO:0000256" key="1">
    <source>
        <dbReference type="SAM" id="MobiDB-lite"/>
    </source>
</evidence>
<organism evidence="2 3">
    <name type="scientific">Halteria grandinella</name>
    <dbReference type="NCBI Taxonomy" id="5974"/>
    <lineage>
        <taxon>Eukaryota</taxon>
        <taxon>Sar</taxon>
        <taxon>Alveolata</taxon>
        <taxon>Ciliophora</taxon>
        <taxon>Intramacronucleata</taxon>
        <taxon>Spirotrichea</taxon>
        <taxon>Stichotrichia</taxon>
        <taxon>Sporadotrichida</taxon>
        <taxon>Halteriidae</taxon>
        <taxon>Halteria</taxon>
    </lineage>
</organism>
<keyword evidence="3" id="KW-1185">Reference proteome</keyword>
<feature type="compositionally biased region" description="Polar residues" evidence="1">
    <location>
        <begin position="89"/>
        <end position="104"/>
    </location>
</feature>
<comment type="caution">
    <text evidence="2">The sequence shown here is derived from an EMBL/GenBank/DDBJ whole genome shotgun (WGS) entry which is preliminary data.</text>
</comment>
<dbReference type="EMBL" id="RRYP01023672">
    <property type="protein sequence ID" value="TNV72195.1"/>
    <property type="molecule type" value="Genomic_DNA"/>
</dbReference>
<evidence type="ECO:0000313" key="3">
    <source>
        <dbReference type="Proteomes" id="UP000785679"/>
    </source>
</evidence>
<proteinExistence type="predicted"/>
<feature type="region of interest" description="Disordered" evidence="1">
    <location>
        <begin position="84"/>
        <end position="131"/>
    </location>
</feature>
<feature type="region of interest" description="Disordered" evidence="1">
    <location>
        <begin position="158"/>
        <end position="180"/>
    </location>
</feature>
<evidence type="ECO:0000313" key="2">
    <source>
        <dbReference type="EMBL" id="TNV72195.1"/>
    </source>
</evidence>
<protein>
    <submittedName>
        <fullName evidence="2">Uncharacterized protein</fullName>
    </submittedName>
</protein>
<reference evidence="2" key="1">
    <citation type="submission" date="2019-06" db="EMBL/GenBank/DDBJ databases">
        <authorList>
            <person name="Zheng W."/>
        </authorList>
    </citation>
    <scope>NUCLEOTIDE SEQUENCE</scope>
    <source>
        <strain evidence="2">QDHG01</strain>
    </source>
</reference>
<name>A0A8J8NCN0_HALGN</name>
<sequence>MKQLNNIYENILNSAMNITNKPTPQKDDTDMSVDLYSSHKSKSIHPSAIKRLSKELRRASQLQEKDIFLDNIIEEMIALNTHMKESKLKSPNNKVTMGESTSPRRQMGVDDNASSSEESSSFENYDDDWHKPKEEMGTEQLIMGKPLVLRAVTNTLATQQISEEDEEYDDEWDRDNPEDKSQNLFNRLLVDHHERERYRKNLAERRKEQIKELGWDSSDGSSDKQKWKKRSQTRKGMGISITTPGMREDENASNSQESSFWKSLAGVLFLGCGTRQK</sequence>
<feature type="compositionally biased region" description="Acidic residues" evidence="1">
    <location>
        <begin position="162"/>
        <end position="173"/>
    </location>
</feature>
<dbReference type="Proteomes" id="UP000785679">
    <property type="component" value="Unassembled WGS sequence"/>
</dbReference>
<dbReference type="AlphaFoldDB" id="A0A8J8NCN0"/>